<name>A0ABS4GJR6_9BACL</name>
<evidence type="ECO:0000256" key="3">
    <source>
        <dbReference type="ARBA" id="ARBA00022679"/>
    </source>
</evidence>
<dbReference type="Pfam" id="PF00535">
    <property type="entry name" value="Glycos_transf_2"/>
    <property type="match status" value="1"/>
</dbReference>
<comment type="caution">
    <text evidence="5">The sequence shown here is derived from an EMBL/GenBank/DDBJ whole genome shotgun (WGS) entry which is preliminary data.</text>
</comment>
<proteinExistence type="inferred from homology"/>
<dbReference type="PANTHER" id="PTHR43685:SF5">
    <property type="entry name" value="GLYCOSYLTRANSFERASE EPSE-RELATED"/>
    <property type="match status" value="1"/>
</dbReference>
<dbReference type="SUPFAM" id="SSF53448">
    <property type="entry name" value="Nucleotide-diphospho-sugar transferases"/>
    <property type="match status" value="1"/>
</dbReference>
<dbReference type="Proteomes" id="UP001519343">
    <property type="component" value="Unassembled WGS sequence"/>
</dbReference>
<accession>A0ABS4GJR6</accession>
<keyword evidence="3" id="KW-0808">Transferase</keyword>
<evidence type="ECO:0000259" key="4">
    <source>
        <dbReference type="Pfam" id="PF00535"/>
    </source>
</evidence>
<sequence length="269" mass="32341">MKNKRALVTVVIPTYNRARFLPRAIKSILKQKSKRWKLLIIDDGSKDKTRKVVRRFQKKSSKIRYVRFKKNHGVSYALRKALSMVDTKYFAQLDADDWYEKNTIRECLKAMRKSSGRVAMVYGNEKVWKMKKGKPRYQKTKKKKQFKGKYDFITYHPMIYPRFYRKSALVSVGGWSTKVPYKGRFAEDRQILLKLAGRYKFKWINKPLYNRLRHSKNNSRTANNKKYAKVTRHLYKSALKRWGNKYKPVFKRVNGRLKVGRLKKRKKRR</sequence>
<organism evidence="5 6">
    <name type="scientific">Ammoniphilus resinae</name>
    <dbReference type="NCBI Taxonomy" id="861532"/>
    <lineage>
        <taxon>Bacteria</taxon>
        <taxon>Bacillati</taxon>
        <taxon>Bacillota</taxon>
        <taxon>Bacilli</taxon>
        <taxon>Bacillales</taxon>
        <taxon>Paenibacillaceae</taxon>
        <taxon>Aneurinibacillus group</taxon>
        <taxon>Ammoniphilus</taxon>
    </lineage>
</organism>
<dbReference type="RefSeq" id="WP_209807944.1">
    <property type="nucleotide sequence ID" value="NZ_JAGGKT010000001.1"/>
</dbReference>
<protein>
    <submittedName>
        <fullName evidence="5">Glycosyltransferase involved in cell wall biosynthesis</fullName>
    </submittedName>
</protein>
<keyword evidence="2" id="KW-0328">Glycosyltransferase</keyword>
<evidence type="ECO:0000313" key="5">
    <source>
        <dbReference type="EMBL" id="MBP1930160.1"/>
    </source>
</evidence>
<dbReference type="InterPro" id="IPR050834">
    <property type="entry name" value="Glycosyltransf_2"/>
</dbReference>
<dbReference type="CDD" id="cd00761">
    <property type="entry name" value="Glyco_tranf_GTA_type"/>
    <property type="match status" value="1"/>
</dbReference>
<dbReference type="Gene3D" id="3.90.550.10">
    <property type="entry name" value="Spore Coat Polysaccharide Biosynthesis Protein SpsA, Chain A"/>
    <property type="match status" value="1"/>
</dbReference>
<keyword evidence="6" id="KW-1185">Reference proteome</keyword>
<dbReference type="PANTHER" id="PTHR43685">
    <property type="entry name" value="GLYCOSYLTRANSFERASE"/>
    <property type="match status" value="1"/>
</dbReference>
<evidence type="ECO:0000256" key="2">
    <source>
        <dbReference type="ARBA" id="ARBA00022676"/>
    </source>
</evidence>
<dbReference type="EMBL" id="JAGGKT010000001">
    <property type="protein sequence ID" value="MBP1930160.1"/>
    <property type="molecule type" value="Genomic_DNA"/>
</dbReference>
<comment type="similarity">
    <text evidence="1">Belongs to the glycosyltransferase 2 family.</text>
</comment>
<gene>
    <name evidence="5" type="ORF">J2Z37_000147</name>
</gene>
<dbReference type="InterPro" id="IPR029044">
    <property type="entry name" value="Nucleotide-diphossugar_trans"/>
</dbReference>
<feature type="domain" description="Glycosyltransferase 2-like" evidence="4">
    <location>
        <begin position="9"/>
        <end position="162"/>
    </location>
</feature>
<reference evidence="5 6" key="1">
    <citation type="submission" date="2021-03" db="EMBL/GenBank/DDBJ databases">
        <title>Genomic Encyclopedia of Type Strains, Phase IV (KMG-IV): sequencing the most valuable type-strain genomes for metagenomic binning, comparative biology and taxonomic classification.</title>
        <authorList>
            <person name="Goeker M."/>
        </authorList>
    </citation>
    <scope>NUCLEOTIDE SEQUENCE [LARGE SCALE GENOMIC DNA]</scope>
    <source>
        <strain evidence="5 6">DSM 24738</strain>
    </source>
</reference>
<evidence type="ECO:0000313" key="6">
    <source>
        <dbReference type="Proteomes" id="UP001519343"/>
    </source>
</evidence>
<dbReference type="InterPro" id="IPR001173">
    <property type="entry name" value="Glyco_trans_2-like"/>
</dbReference>
<evidence type="ECO:0000256" key="1">
    <source>
        <dbReference type="ARBA" id="ARBA00006739"/>
    </source>
</evidence>